<reference evidence="15 16" key="1">
    <citation type="submission" date="2022-03" db="EMBL/GenBank/DDBJ databases">
        <title>Complete genome analysis of Roseomonas KG 17.1 : a prolific producer of plant growth promoters.</title>
        <authorList>
            <person name="Saadouli I."/>
            <person name="Najjari A."/>
            <person name="Mosbah A."/>
            <person name="Ouzari H.I."/>
        </authorList>
    </citation>
    <scope>NUCLEOTIDE SEQUENCE [LARGE SCALE GENOMIC DNA]</scope>
    <source>
        <strain evidence="15 16">KG17-1</strain>
    </source>
</reference>
<dbReference type="PANTHER" id="PTHR24422:SF27">
    <property type="entry name" value="PROTEIN-GLUTAMATE O-METHYLTRANSFERASE"/>
    <property type="match status" value="1"/>
</dbReference>
<dbReference type="PROSITE" id="PS50113">
    <property type="entry name" value="PAC"/>
    <property type="match status" value="1"/>
</dbReference>
<feature type="domain" description="PAC" evidence="12">
    <location>
        <begin position="769"/>
        <end position="820"/>
    </location>
</feature>
<comment type="catalytic activity">
    <reaction evidence="1">
        <text>ATP + protein L-histidine = ADP + protein N-phospho-L-histidine.</text>
        <dbReference type="EC" id="2.7.13.3"/>
    </reaction>
</comment>
<feature type="domain" description="CheR-type methyltransferase" evidence="14">
    <location>
        <begin position="177"/>
        <end position="452"/>
    </location>
</feature>
<dbReference type="Pfam" id="PF01739">
    <property type="entry name" value="CheR"/>
    <property type="match status" value="1"/>
</dbReference>
<dbReference type="PANTHER" id="PTHR24422">
    <property type="entry name" value="CHEMOTAXIS PROTEIN METHYLTRANSFERASE"/>
    <property type="match status" value="1"/>
</dbReference>
<evidence type="ECO:0000256" key="11">
    <source>
        <dbReference type="SAM" id="Coils"/>
    </source>
</evidence>
<evidence type="ECO:0000256" key="2">
    <source>
        <dbReference type="ARBA" id="ARBA00012438"/>
    </source>
</evidence>
<dbReference type="PROSITE" id="PS50123">
    <property type="entry name" value="CHER"/>
    <property type="match status" value="1"/>
</dbReference>
<keyword evidence="8" id="KW-0418">Kinase</keyword>
<evidence type="ECO:0000313" key="16">
    <source>
        <dbReference type="Proteomes" id="UP001201985"/>
    </source>
</evidence>
<dbReference type="Gene3D" id="3.40.50.150">
    <property type="entry name" value="Vaccinia Virus protein VP39"/>
    <property type="match status" value="1"/>
</dbReference>
<dbReference type="PRINTS" id="PR00996">
    <property type="entry name" value="CHERMTFRASE"/>
</dbReference>
<evidence type="ECO:0000256" key="4">
    <source>
        <dbReference type="ARBA" id="ARBA00022630"/>
    </source>
</evidence>
<dbReference type="PROSITE" id="PS50122">
    <property type="entry name" value="CHEB"/>
    <property type="match status" value="1"/>
</dbReference>
<dbReference type="InterPro" id="IPR029063">
    <property type="entry name" value="SAM-dependent_MTases_sf"/>
</dbReference>
<name>A0ABS9W339_9PROT</name>
<evidence type="ECO:0000256" key="8">
    <source>
        <dbReference type="ARBA" id="ARBA00022777"/>
    </source>
</evidence>
<comment type="caution">
    <text evidence="15">The sequence shown here is derived from an EMBL/GenBank/DDBJ whole genome shotgun (WGS) entry which is preliminary data.</text>
</comment>
<keyword evidence="9" id="KW-0067">ATP-binding</keyword>
<dbReference type="InterPro" id="IPR000700">
    <property type="entry name" value="PAS-assoc_C"/>
</dbReference>
<evidence type="ECO:0000259" key="14">
    <source>
        <dbReference type="PROSITE" id="PS50123"/>
    </source>
</evidence>
<dbReference type="Pfam" id="PF07536">
    <property type="entry name" value="HWE_HK"/>
    <property type="match status" value="1"/>
</dbReference>
<keyword evidence="3" id="KW-0597">Phosphoprotein</keyword>
<evidence type="ECO:0000256" key="3">
    <source>
        <dbReference type="ARBA" id="ARBA00022553"/>
    </source>
</evidence>
<dbReference type="InterPro" id="IPR011102">
    <property type="entry name" value="Sig_transdc_His_kinase_HWE"/>
</dbReference>
<dbReference type="EC" id="2.7.13.3" evidence="2"/>
<evidence type="ECO:0000256" key="5">
    <source>
        <dbReference type="ARBA" id="ARBA00022643"/>
    </source>
</evidence>
<protein>
    <recommendedName>
        <fullName evidence="2">histidine kinase</fullName>
        <ecNumber evidence="2">2.7.13.3</ecNumber>
    </recommendedName>
</protein>
<dbReference type="InterPro" id="IPR035909">
    <property type="entry name" value="CheB_C"/>
</dbReference>
<dbReference type="CDD" id="cd00130">
    <property type="entry name" value="PAS"/>
    <property type="match status" value="1"/>
</dbReference>
<dbReference type="InterPro" id="IPR000673">
    <property type="entry name" value="Sig_transdc_resp-reg_Me-estase"/>
</dbReference>
<keyword evidence="6" id="KW-0808">Transferase</keyword>
<dbReference type="Proteomes" id="UP001201985">
    <property type="component" value="Unassembled WGS sequence"/>
</dbReference>
<organism evidence="15 16">
    <name type="scientific">Teichococcus vastitatis</name>
    <dbReference type="NCBI Taxonomy" id="2307076"/>
    <lineage>
        <taxon>Bacteria</taxon>
        <taxon>Pseudomonadati</taxon>
        <taxon>Pseudomonadota</taxon>
        <taxon>Alphaproteobacteria</taxon>
        <taxon>Acetobacterales</taxon>
        <taxon>Roseomonadaceae</taxon>
        <taxon>Roseomonas</taxon>
    </lineage>
</organism>
<feature type="coiled-coil region" evidence="11">
    <location>
        <begin position="619"/>
        <end position="706"/>
    </location>
</feature>
<keyword evidence="11" id="KW-0175">Coiled coil</keyword>
<evidence type="ECO:0000259" key="13">
    <source>
        <dbReference type="PROSITE" id="PS50122"/>
    </source>
</evidence>
<dbReference type="Gene3D" id="3.40.50.180">
    <property type="entry name" value="Methylesterase CheB, C-terminal domain"/>
    <property type="match status" value="1"/>
</dbReference>
<dbReference type="SUPFAM" id="SSF55874">
    <property type="entry name" value="ATPase domain of HSP90 chaperone/DNA topoisomerase II/histidine kinase"/>
    <property type="match status" value="1"/>
</dbReference>
<dbReference type="InterPro" id="IPR035965">
    <property type="entry name" value="PAS-like_dom_sf"/>
</dbReference>
<evidence type="ECO:0000313" key="15">
    <source>
        <dbReference type="EMBL" id="MCI0753710.1"/>
    </source>
</evidence>
<dbReference type="InterPro" id="IPR050903">
    <property type="entry name" value="Bact_Chemotaxis_MeTrfase"/>
</dbReference>
<dbReference type="InterPro" id="IPR036890">
    <property type="entry name" value="HATPase_C_sf"/>
</dbReference>
<evidence type="ECO:0000256" key="9">
    <source>
        <dbReference type="ARBA" id="ARBA00022840"/>
    </source>
</evidence>
<comment type="caution">
    <text evidence="10">Lacks conserved residue(s) required for the propagation of feature annotation.</text>
</comment>
<dbReference type="InterPro" id="IPR000780">
    <property type="entry name" value="CheR_MeTrfase"/>
</dbReference>
<dbReference type="SMART" id="SM00138">
    <property type="entry name" value="MeTrc"/>
    <property type="match status" value="1"/>
</dbReference>
<evidence type="ECO:0000256" key="1">
    <source>
        <dbReference type="ARBA" id="ARBA00000085"/>
    </source>
</evidence>
<keyword evidence="16" id="KW-1185">Reference proteome</keyword>
<dbReference type="SUPFAM" id="SSF52738">
    <property type="entry name" value="Methylesterase CheB, C-terminal domain"/>
    <property type="match status" value="1"/>
</dbReference>
<gene>
    <name evidence="15" type="ORF">MON41_08050</name>
</gene>
<dbReference type="SUPFAM" id="SSF55785">
    <property type="entry name" value="PYP-like sensor domain (PAS domain)"/>
    <property type="match status" value="1"/>
</dbReference>
<dbReference type="Pfam" id="PF13596">
    <property type="entry name" value="PAS_10"/>
    <property type="match status" value="1"/>
</dbReference>
<evidence type="ECO:0000256" key="10">
    <source>
        <dbReference type="PROSITE-ProRule" id="PRU00050"/>
    </source>
</evidence>
<sequence>MPEQPGVAFVVVTHLSPGRKSLLHEIVGRYTRMPVQVAADGAQVEPDHVYVLPADAILSIEGQRLVIRQPEPGRRHRKPIDIFFSALAVDQGESTVGVVLSGGDGDGTLGIKAIKERGGLTLAQVPDGHGPEHPAMPQTAISTGLVDFALPADQMGGRIVEFARSQRLLDHMATDSRRSRDGEAAKEARREIYAILRNQIGHDFAGYKTNTFLRRVQRRMQVSQLNSLDGYLEKLRQDPQEVGALFRDLLINVTSFFRDEDAFGRLADTVVPKLFEGRGTEDTVRVWVPGCATGEEVFSLGILLREEMDRLNAVPRVQIFATDIDDRALGVARAARYPGAMLEGVSDERRRRFFIPDNGSFLLSKEVRDLCIFSPHSVIRDPPFSRMDLISCRNLLIYFGAEVQSQVIPTFHYALRPDGFLFLGTSENISQFDELFSPLDKKQRIFRRRAGSGSGIRLPLSVHALRPGQVAGKPRRPGLSGLALRQSVEAQVLDRFAPAYVVVNHEGDVVYYSGRTGKYLEPAPGLPNRQLLAMARKGLRLELRTVFREALESGRTVTREGVAVDGDDGRVQMVTLFAEPLRERDEGEPLFLVLFADEGPTLSRAEVAGRSHALQDGATLHLEHELRETRERLQSLIEEYETALEELKSSNEELISVNEELQSTNEELEASKEELQSVNEELHTVNADLNNKVDALDRANTDLQNLFNSTDVATLFLDRDLRIRSFTPAASRVFNMLPGDRGRPITDLSQRFSLASFGQELGAVMASGQPVERRVDDGSGQVHYLLRMTPYLNSERRPEGVIVTVMDVTSLTRAEARQRLLVAELQHRTRNLLGVVQSVAQRTLNDDERMDTFQQRLATLGRVQSLIAHAAQRSIDLGEIVRAELHAFAVPADERIRVAGPPVPLNMEHVQIVALVLHELTTNAVKHGALVHPGGRLRVEWFIRAVPEGGRCLVLLWQENGVPITAPPNRSGYGRELIERALSYSLDARTELSFGPDGVRCVIEMPLAEAA</sequence>
<evidence type="ECO:0000256" key="7">
    <source>
        <dbReference type="ARBA" id="ARBA00022741"/>
    </source>
</evidence>
<dbReference type="Gene3D" id="3.30.565.10">
    <property type="entry name" value="Histidine kinase-like ATPase, C-terminal domain"/>
    <property type="match status" value="1"/>
</dbReference>
<dbReference type="CDD" id="cd16434">
    <property type="entry name" value="CheB-CheR_fusion"/>
    <property type="match status" value="1"/>
</dbReference>
<evidence type="ECO:0000256" key="6">
    <source>
        <dbReference type="ARBA" id="ARBA00022679"/>
    </source>
</evidence>
<dbReference type="SUPFAM" id="SSF47757">
    <property type="entry name" value="Chemotaxis receptor methyltransferase CheR, N-terminal domain"/>
    <property type="match status" value="1"/>
</dbReference>
<keyword evidence="4" id="KW-0285">Flavoprotein</keyword>
<dbReference type="EMBL" id="JALBUU010000004">
    <property type="protein sequence ID" value="MCI0753710.1"/>
    <property type="molecule type" value="Genomic_DNA"/>
</dbReference>
<accession>A0ABS9W339</accession>
<dbReference type="InterPro" id="IPR000014">
    <property type="entry name" value="PAS"/>
</dbReference>
<evidence type="ECO:0000259" key="12">
    <source>
        <dbReference type="PROSITE" id="PS50113"/>
    </source>
</evidence>
<keyword evidence="7" id="KW-0547">Nucleotide-binding</keyword>
<feature type="domain" description="CheB-type methylesterase" evidence="13">
    <location>
        <begin position="1"/>
        <end position="166"/>
    </location>
</feature>
<dbReference type="Pfam" id="PF03705">
    <property type="entry name" value="CheR_N"/>
    <property type="match status" value="1"/>
</dbReference>
<dbReference type="SMART" id="SM00911">
    <property type="entry name" value="HWE_HK"/>
    <property type="match status" value="1"/>
</dbReference>
<dbReference type="InterPro" id="IPR022641">
    <property type="entry name" value="CheR_N"/>
</dbReference>
<keyword evidence="5" id="KW-0288">FMN</keyword>
<dbReference type="Pfam" id="PF01339">
    <property type="entry name" value="CheB_methylest"/>
    <property type="match status" value="1"/>
</dbReference>
<dbReference type="InterPro" id="IPR022642">
    <property type="entry name" value="CheR_C"/>
</dbReference>
<dbReference type="SUPFAM" id="SSF53335">
    <property type="entry name" value="S-adenosyl-L-methionine-dependent methyltransferases"/>
    <property type="match status" value="1"/>
</dbReference>
<proteinExistence type="predicted"/>
<dbReference type="Gene3D" id="3.30.450.20">
    <property type="entry name" value="PAS domain"/>
    <property type="match status" value="1"/>
</dbReference>